<organism evidence="1 2">
    <name type="scientific">Erwinia phage Pavtok</name>
    <dbReference type="NCBI Taxonomy" id="2267655"/>
    <lineage>
        <taxon>Viruses</taxon>
        <taxon>Duplodnaviria</taxon>
        <taxon>Heunggongvirae</taxon>
        <taxon>Uroviricota</taxon>
        <taxon>Caudoviricetes</taxon>
        <taxon>Pavtokvirus</taxon>
        <taxon>Pavtokvirus pavtok</taxon>
    </lineage>
</organism>
<evidence type="ECO:0000313" key="1">
    <source>
        <dbReference type="EMBL" id="AXF51432.1"/>
    </source>
</evidence>
<keyword evidence="2" id="KW-1185">Reference proteome</keyword>
<name>A0A345BLW1_9CAUD</name>
<accession>A0A345BLW1</accession>
<protein>
    <submittedName>
        <fullName evidence="1">Uncharacterized protein</fullName>
    </submittedName>
</protein>
<dbReference type="EMBL" id="MH426726">
    <property type="protein sequence ID" value="AXF51432.1"/>
    <property type="molecule type" value="Genomic_DNA"/>
</dbReference>
<sequence>MSYQNKSGRQESQKGQNGAAFVIVVDMEGNPVAIGGGGTATDLTPILDRFGTISGNPPVNTLLGRLNDITKAVSAPKFATVTGQNINTAANGTDYVAFPNVAAEMLDITNDTGVDLEYRRTASANTFPILAGQSRLITGITNTNQISIRRADVGTAQVKVKGEAFKL</sequence>
<evidence type="ECO:0000313" key="2">
    <source>
        <dbReference type="Proteomes" id="UP000260529"/>
    </source>
</evidence>
<proteinExistence type="predicted"/>
<reference evidence="2" key="1">
    <citation type="submission" date="2018-06" db="EMBL/GenBank/DDBJ databases">
        <authorList>
            <person name="Sharma R."/>
            <person name="Hughes J."/>
            <person name="Breakwell D.P."/>
            <person name="Hope S."/>
            <person name="Grose J.H."/>
        </authorList>
    </citation>
    <scope>NUCLEOTIDE SEQUENCE [LARGE SCALE GENOMIC DNA]</scope>
</reference>
<gene>
    <name evidence="1" type="ORF">PAVTOK_4</name>
</gene>
<dbReference type="Proteomes" id="UP000260529">
    <property type="component" value="Segment"/>
</dbReference>